<dbReference type="Pfam" id="PF03235">
    <property type="entry name" value="GmrSD_N"/>
    <property type="match status" value="1"/>
</dbReference>
<evidence type="ECO:0000259" key="1">
    <source>
        <dbReference type="Pfam" id="PF03235"/>
    </source>
</evidence>
<feature type="domain" description="GmrSD restriction endonucleases N-terminal" evidence="1">
    <location>
        <begin position="8"/>
        <end position="218"/>
    </location>
</feature>
<reference evidence="3 4" key="1">
    <citation type="journal article" date="2016" name="BMC Genomics">
        <title>Type VI secretion systems of human gut Bacteroidales segregate into three genetic architectures, two of which are contained on mobile genetic elements.</title>
        <authorList>
            <person name="Coyne M.J."/>
            <person name="Roelofs K.G."/>
            <person name="Comstock L.E."/>
        </authorList>
    </citation>
    <scope>NUCLEOTIDE SEQUENCE [LARGE SCALE GENOMIC DNA]</scope>
    <source>
        <strain evidence="3 4">CL09T03C01</strain>
    </source>
</reference>
<dbReference type="STRING" id="46506.AA415_01656"/>
<dbReference type="PANTHER" id="PTHR35149">
    <property type="entry name" value="SLL5132 PROTEIN"/>
    <property type="match status" value="1"/>
</dbReference>
<evidence type="ECO:0000313" key="3">
    <source>
        <dbReference type="EMBL" id="KWR55207.1"/>
    </source>
</evidence>
<accession>A0A108T8J5</accession>
<comment type="caution">
    <text evidence="3">The sequence shown here is derived from an EMBL/GenBank/DDBJ whole genome shotgun (WGS) entry which is preliminary data.</text>
</comment>
<dbReference type="AlphaFoldDB" id="A0A108T8J5"/>
<evidence type="ECO:0008006" key="5">
    <source>
        <dbReference type="Google" id="ProtNLM"/>
    </source>
</evidence>
<keyword evidence="4" id="KW-1185">Reference proteome</keyword>
<dbReference type="PANTHER" id="PTHR35149:SF2">
    <property type="entry name" value="DUF262 DOMAIN-CONTAINING PROTEIN"/>
    <property type="match status" value="1"/>
</dbReference>
<protein>
    <recommendedName>
        <fullName evidence="5">DUF262 domain-containing protein</fullName>
    </recommendedName>
</protein>
<proteinExistence type="predicted"/>
<name>A0A108T8J5_BACSE</name>
<dbReference type="Pfam" id="PF07510">
    <property type="entry name" value="GmrSD_C"/>
    <property type="match status" value="1"/>
</dbReference>
<gene>
    <name evidence="3" type="ORF">AA415_01656</name>
</gene>
<organism evidence="3 4">
    <name type="scientific">Bacteroides stercoris</name>
    <dbReference type="NCBI Taxonomy" id="46506"/>
    <lineage>
        <taxon>Bacteria</taxon>
        <taxon>Pseudomonadati</taxon>
        <taxon>Bacteroidota</taxon>
        <taxon>Bacteroidia</taxon>
        <taxon>Bacteroidales</taxon>
        <taxon>Bacteroidaceae</taxon>
        <taxon>Bacteroides</taxon>
    </lineage>
</organism>
<evidence type="ECO:0000313" key="4">
    <source>
        <dbReference type="Proteomes" id="UP000056419"/>
    </source>
</evidence>
<dbReference type="InterPro" id="IPR011089">
    <property type="entry name" value="GmrSD_C"/>
</dbReference>
<sequence length="706" mass="83337">MKGSVNISDYFYGAKTQFIIPLYQRKYAWQKKHCVRLFEDLIKIHKEELQSHFFGSIVATKASEVEDDLLIIDGQQRITTLSLLILAAFNAVANGDMQPGNEDIEEVRKNYLYAIRKRIDRQIKLRPIEGDIEAYDALFTNNSDDFIKNTGITANYELFYQLIQISNLTFEELIKAIEKLEVIDIRLEAKDNPQLIFESLNSCGKDLEEADKVRNYLLMSLSSKKQEDYYHAYWSKIEKLTDGEPTMFIRDYLTLKKGTISNIEDLYFDFKSYDMKFHIDRQVLLEDMLKFAKYYRQILKGETSHARLNRKLKQIATIESLVHLPYLLSFFDYASTNNLNETERYEVLDTIENYWARRIICNYPANALQKMFATLHNDILKIYKRHKERDAELLLPYSQILKFILLRKQGTVSFPNDNDVKSAFPTRQIYRIPSNYKFFLFERMENENSPEANDTIVKKMKDGIFTIEHIMPQTLTPQWKEELGENWQQIYDTYLHTFANLTLTGFNTSYSNHSFQEKKDGYTDRKGNKINGFKNSAFCLSNYLKQCSKWTIDEIKERQQILLENFLQLWPMIKTEYVPLEKEYELVSFDDDEYELSWRQIIGYRYRNERHAVSNWVEMLVQVCKLIYNESPSTMTYVAGKNYWIHASEAKGRSKVAEHCYVHTSCSTNTKRNILNYLFKECEIPASILEFELVPLADKVMDSNEE</sequence>
<dbReference type="RefSeq" id="WP_060385791.1">
    <property type="nucleotide sequence ID" value="NZ_LRGC01000006.1"/>
</dbReference>
<dbReference type="EMBL" id="LRGC01000006">
    <property type="protein sequence ID" value="KWR55207.1"/>
    <property type="molecule type" value="Genomic_DNA"/>
</dbReference>
<dbReference type="Proteomes" id="UP000056419">
    <property type="component" value="Unassembled WGS sequence"/>
</dbReference>
<dbReference type="PATRIC" id="fig|46506.5.peg.1763"/>
<dbReference type="InterPro" id="IPR004919">
    <property type="entry name" value="GmrSD_N"/>
</dbReference>
<evidence type="ECO:0000259" key="2">
    <source>
        <dbReference type="Pfam" id="PF07510"/>
    </source>
</evidence>
<feature type="domain" description="GmrSD restriction endonucleases C-terminal" evidence="2">
    <location>
        <begin position="415"/>
        <end position="564"/>
    </location>
</feature>